<dbReference type="GO" id="GO:0003950">
    <property type="term" value="F:NAD+ poly-ADP-ribosyltransferase activity"/>
    <property type="evidence" value="ECO:0007669"/>
    <property type="project" value="InterPro"/>
</dbReference>
<comment type="caution">
    <text evidence="1">The sequence shown here is derived from an EMBL/GenBank/DDBJ whole genome shotgun (WGS) entry which is preliminary data.</text>
</comment>
<dbReference type="SUPFAM" id="SSF47587">
    <property type="entry name" value="Domain of poly(ADP-ribose) polymerase"/>
    <property type="match status" value="1"/>
</dbReference>
<keyword evidence="2" id="KW-1185">Reference proteome</keyword>
<gene>
    <name evidence="1" type="ORF">PHJA_002508000</name>
</gene>
<sequence>MPVCKERELRSDSECQLELRKSPVLIGPDIPCNPLLGWDDPGEEILVEFVQKLKASKESGQKEEALWSDFSQRIFTLMPSTRPYVFRDFSDIADHVSIRFLVAVKFEEKDVEYDTDE</sequence>
<dbReference type="InterPro" id="IPR036616">
    <property type="entry name" value="Poly(ADP-ribose)pol_reg_dom_sf"/>
</dbReference>
<name>A0A830DBE6_9LAMI</name>
<evidence type="ECO:0000313" key="1">
    <source>
        <dbReference type="EMBL" id="GFQ03642.1"/>
    </source>
</evidence>
<evidence type="ECO:0000313" key="2">
    <source>
        <dbReference type="Proteomes" id="UP000653305"/>
    </source>
</evidence>
<proteinExistence type="predicted"/>
<protein>
    <submittedName>
        <fullName evidence="1">Putative poly [ADP-ribose] polymerase 3</fullName>
    </submittedName>
</protein>
<reference evidence="1" key="1">
    <citation type="submission" date="2020-07" db="EMBL/GenBank/DDBJ databases">
        <title>Ethylene signaling mediates host invasion by parasitic plants.</title>
        <authorList>
            <person name="Yoshida S."/>
        </authorList>
    </citation>
    <scope>NUCLEOTIDE SEQUENCE</scope>
    <source>
        <strain evidence="1">Okayama</strain>
    </source>
</reference>
<dbReference type="AlphaFoldDB" id="A0A830DBE6"/>
<dbReference type="OrthoDB" id="429950at2759"/>
<dbReference type="Proteomes" id="UP000653305">
    <property type="component" value="Unassembled WGS sequence"/>
</dbReference>
<accession>A0A830DBE6</accession>
<organism evidence="1 2">
    <name type="scientific">Phtheirospermum japonicum</name>
    <dbReference type="NCBI Taxonomy" id="374723"/>
    <lineage>
        <taxon>Eukaryota</taxon>
        <taxon>Viridiplantae</taxon>
        <taxon>Streptophyta</taxon>
        <taxon>Embryophyta</taxon>
        <taxon>Tracheophyta</taxon>
        <taxon>Spermatophyta</taxon>
        <taxon>Magnoliopsida</taxon>
        <taxon>eudicotyledons</taxon>
        <taxon>Gunneridae</taxon>
        <taxon>Pentapetalae</taxon>
        <taxon>asterids</taxon>
        <taxon>lamiids</taxon>
        <taxon>Lamiales</taxon>
        <taxon>Orobanchaceae</taxon>
        <taxon>Orobanchaceae incertae sedis</taxon>
        <taxon>Phtheirospermum</taxon>
    </lineage>
</organism>
<dbReference type="EMBL" id="BMAC01000852">
    <property type="protein sequence ID" value="GFQ03642.1"/>
    <property type="molecule type" value="Genomic_DNA"/>
</dbReference>